<protein>
    <recommendedName>
        <fullName evidence="3">ABC1 atypical kinase-like domain-containing protein</fullName>
    </recommendedName>
</protein>
<dbReference type="CDD" id="cd13971">
    <property type="entry name" value="ADCK2-like"/>
    <property type="match status" value="1"/>
</dbReference>
<proteinExistence type="inferred from homology"/>
<comment type="similarity">
    <text evidence="1">Belongs to the protein kinase superfamily. ADCK protein kinase family.</text>
</comment>
<gene>
    <name evidence="4" type="ORF">NE237_032973</name>
</gene>
<reference evidence="4" key="1">
    <citation type="journal article" date="2023" name="Plant J.">
        <title>The genome of the king protea, Protea cynaroides.</title>
        <authorList>
            <person name="Chang J."/>
            <person name="Duong T.A."/>
            <person name="Schoeman C."/>
            <person name="Ma X."/>
            <person name="Roodt D."/>
            <person name="Barker N."/>
            <person name="Li Z."/>
            <person name="Van de Peer Y."/>
            <person name="Mizrachi E."/>
        </authorList>
    </citation>
    <scope>NUCLEOTIDE SEQUENCE</scope>
    <source>
        <tissue evidence="4">Young leaves</tissue>
    </source>
</reference>
<dbReference type="SUPFAM" id="SSF56112">
    <property type="entry name" value="Protein kinase-like (PK-like)"/>
    <property type="match status" value="1"/>
</dbReference>
<dbReference type="PANTHER" id="PTHR45890:SF1">
    <property type="entry name" value="AARF DOMAIN CONTAINING KINASE 2"/>
    <property type="match status" value="1"/>
</dbReference>
<organism evidence="4 5">
    <name type="scientific">Protea cynaroides</name>
    <dbReference type="NCBI Taxonomy" id="273540"/>
    <lineage>
        <taxon>Eukaryota</taxon>
        <taxon>Viridiplantae</taxon>
        <taxon>Streptophyta</taxon>
        <taxon>Embryophyta</taxon>
        <taxon>Tracheophyta</taxon>
        <taxon>Spermatophyta</taxon>
        <taxon>Magnoliopsida</taxon>
        <taxon>Proteales</taxon>
        <taxon>Proteaceae</taxon>
        <taxon>Protea</taxon>
    </lineage>
</organism>
<dbReference type="PANTHER" id="PTHR45890">
    <property type="entry name" value="AARF DOMAIN CONTAINING KINASE 2 (PREDICTED)"/>
    <property type="match status" value="1"/>
</dbReference>
<dbReference type="InterPro" id="IPR044095">
    <property type="entry name" value="ADCK2_dom"/>
</dbReference>
<evidence type="ECO:0000313" key="4">
    <source>
        <dbReference type="EMBL" id="KAJ4982136.1"/>
    </source>
</evidence>
<evidence type="ECO:0000313" key="5">
    <source>
        <dbReference type="Proteomes" id="UP001141806"/>
    </source>
</evidence>
<dbReference type="OrthoDB" id="1290869at2759"/>
<accession>A0A9Q0L4J4</accession>
<dbReference type="AlphaFoldDB" id="A0A9Q0L4J4"/>
<feature type="transmembrane region" description="Helical" evidence="2">
    <location>
        <begin position="169"/>
        <end position="195"/>
    </location>
</feature>
<dbReference type="InterPro" id="IPR011009">
    <property type="entry name" value="Kinase-like_dom_sf"/>
</dbReference>
<evidence type="ECO:0000256" key="1">
    <source>
        <dbReference type="ARBA" id="ARBA00009670"/>
    </source>
</evidence>
<sequence length="698" mass="78748">MSRTSRLLSFGSIRTAVHFLHVNKRTIFAEVKKHGILFTVVLPSSMCRSYSQFSLSSGGHASIKLYKSGYSKNISVVSASDNMTHHAQVAWKRLSSNFGQVSLYGGSAFPPISRIACAVSLALARSHLVVPSILAFIIGEVAWTQRTWADAEYFPKGNNLFVHAQNANVYLTSIVFSILEGVILLVRFFYLAILFSPAMAMAPFADWFSGRFRKTWLHLVHHTLEMAGPAFIKWGQWAATRPDLFPSDLCTELAKLHSKVPAHSFAYTKRTIEKAFGRELLEIFENFDEEPVASGSIAQVHRASLRFPDSGPQVKPIVVAVKVRHPGVGEIIRRDFAIINVVAKISNFIPTLNWLRLDESVQQFAVFMMSQVDLAREAAHLNRFIYNFRGWKDVSFPKPLYPLVHPAVLVESYEQGKSISYYVDELEGNNRIKSAVSHIGANALLKMILMDNFLHADMHPGNILVRLTDSKSLRKARPHIIFLDVGMTTELSKSDRENLLEFFKAVVLRDGRTAAERTLRLSKHQNCPNPKAFIEEVEKTFSFWATPEGDIFHPAECMQQLLEQVRRHKVSIDGNICTVMVTTLVLEGWQRKLDPKYNVLHTLEALLFKTDWAESLFYTIEGLMAPLMSLLSIMLKIKFGVGKKSGYMSQDFFSNFSQNVDPPPVVDPWMEDIPEDAALHHGKEVNQEAAPEHLRCVT</sequence>
<dbReference type="EMBL" id="JAMYWD010000001">
    <property type="protein sequence ID" value="KAJ4982136.1"/>
    <property type="molecule type" value="Genomic_DNA"/>
</dbReference>
<evidence type="ECO:0000256" key="2">
    <source>
        <dbReference type="SAM" id="Phobius"/>
    </source>
</evidence>
<dbReference type="InterPro" id="IPR052402">
    <property type="entry name" value="ADCK_kinase"/>
</dbReference>
<keyword evidence="2" id="KW-1133">Transmembrane helix</keyword>
<comment type="caution">
    <text evidence="4">The sequence shown here is derived from an EMBL/GenBank/DDBJ whole genome shotgun (WGS) entry which is preliminary data.</text>
</comment>
<keyword evidence="5" id="KW-1185">Reference proteome</keyword>
<keyword evidence="2" id="KW-0472">Membrane</keyword>
<dbReference type="Pfam" id="PF03109">
    <property type="entry name" value="ABC1"/>
    <property type="match status" value="1"/>
</dbReference>
<dbReference type="InterPro" id="IPR004147">
    <property type="entry name" value="ABC1_dom"/>
</dbReference>
<name>A0A9Q0L4J4_9MAGN</name>
<dbReference type="Proteomes" id="UP001141806">
    <property type="component" value="Unassembled WGS sequence"/>
</dbReference>
<feature type="domain" description="ABC1 atypical kinase-like" evidence="3">
    <location>
        <begin position="255"/>
        <end position="516"/>
    </location>
</feature>
<keyword evidence="2" id="KW-0812">Transmembrane</keyword>
<evidence type="ECO:0000259" key="3">
    <source>
        <dbReference type="Pfam" id="PF03109"/>
    </source>
</evidence>